<evidence type="ECO:0000256" key="3">
    <source>
        <dbReference type="ARBA" id="ARBA00022544"/>
    </source>
</evidence>
<evidence type="ECO:0000259" key="9">
    <source>
        <dbReference type="Pfam" id="PF25198"/>
    </source>
</evidence>
<dbReference type="Pfam" id="PF05504">
    <property type="entry name" value="Spore_GerAC"/>
    <property type="match status" value="1"/>
</dbReference>
<name>A0ABT3WVZ2_9BACL</name>
<keyword evidence="7" id="KW-0449">Lipoprotein</keyword>
<comment type="caution">
    <text evidence="10">The sequence shown here is derived from an EMBL/GenBank/DDBJ whole genome shotgun (WGS) entry which is preliminary data.</text>
</comment>
<protein>
    <submittedName>
        <fullName evidence="10">Ger(X)C family spore germination protein</fullName>
    </submittedName>
</protein>
<dbReference type="RefSeq" id="WP_267150087.1">
    <property type="nucleotide sequence ID" value="NZ_JAPMLT010000001.1"/>
</dbReference>
<dbReference type="EMBL" id="JAPMLT010000001">
    <property type="protein sequence ID" value="MCX7568850.1"/>
    <property type="molecule type" value="Genomic_DNA"/>
</dbReference>
<dbReference type="Pfam" id="PF25198">
    <property type="entry name" value="Spore_GerAC_N"/>
    <property type="match status" value="1"/>
</dbReference>
<evidence type="ECO:0000256" key="7">
    <source>
        <dbReference type="ARBA" id="ARBA00023288"/>
    </source>
</evidence>
<evidence type="ECO:0000256" key="4">
    <source>
        <dbReference type="ARBA" id="ARBA00022729"/>
    </source>
</evidence>
<proteinExistence type="inferred from homology"/>
<evidence type="ECO:0000259" key="8">
    <source>
        <dbReference type="Pfam" id="PF05504"/>
    </source>
</evidence>
<reference evidence="10 11" key="1">
    <citation type="submission" date="2022-11" db="EMBL/GenBank/DDBJ databases">
        <title>Study of microbial diversity in lake waters.</title>
        <authorList>
            <person name="Zhang J."/>
        </authorList>
    </citation>
    <scope>NUCLEOTIDE SEQUENCE [LARGE SCALE GENOMIC DNA]</scope>
    <source>
        <strain evidence="10 11">DT12</strain>
    </source>
</reference>
<keyword evidence="11" id="KW-1185">Reference proteome</keyword>
<feature type="domain" description="Spore germination GerAC-like C-terminal" evidence="8">
    <location>
        <begin position="216"/>
        <end position="381"/>
    </location>
</feature>
<comment type="subcellular location">
    <subcellularLocation>
        <location evidence="1">Membrane</location>
        <topology evidence="1">Lipid-anchor</topology>
    </subcellularLocation>
</comment>
<evidence type="ECO:0000313" key="10">
    <source>
        <dbReference type="EMBL" id="MCX7568850.1"/>
    </source>
</evidence>
<dbReference type="Gene3D" id="3.30.300.210">
    <property type="entry name" value="Nutrient germinant receptor protein C, domain 3"/>
    <property type="match status" value="1"/>
</dbReference>
<dbReference type="InterPro" id="IPR008844">
    <property type="entry name" value="Spore_GerAC-like"/>
</dbReference>
<keyword evidence="4" id="KW-0732">Signal</keyword>
<organism evidence="10 11">
    <name type="scientific">Tumebacillus lacus</name>
    <dbReference type="NCBI Taxonomy" id="2995335"/>
    <lineage>
        <taxon>Bacteria</taxon>
        <taxon>Bacillati</taxon>
        <taxon>Bacillota</taxon>
        <taxon>Bacilli</taxon>
        <taxon>Bacillales</taxon>
        <taxon>Alicyclobacillaceae</taxon>
        <taxon>Tumebacillus</taxon>
    </lineage>
</organism>
<evidence type="ECO:0000256" key="1">
    <source>
        <dbReference type="ARBA" id="ARBA00004635"/>
    </source>
</evidence>
<dbReference type="PROSITE" id="PS51257">
    <property type="entry name" value="PROKAR_LIPOPROTEIN"/>
    <property type="match status" value="1"/>
</dbReference>
<evidence type="ECO:0000313" key="11">
    <source>
        <dbReference type="Proteomes" id="UP001208017"/>
    </source>
</evidence>
<evidence type="ECO:0000256" key="6">
    <source>
        <dbReference type="ARBA" id="ARBA00023139"/>
    </source>
</evidence>
<keyword evidence="3" id="KW-0309">Germination</keyword>
<evidence type="ECO:0000256" key="2">
    <source>
        <dbReference type="ARBA" id="ARBA00007886"/>
    </source>
</evidence>
<dbReference type="PANTHER" id="PTHR35789:SF1">
    <property type="entry name" value="SPORE GERMINATION PROTEIN B3"/>
    <property type="match status" value="1"/>
</dbReference>
<feature type="domain" description="Spore germination protein N-terminal" evidence="9">
    <location>
        <begin position="23"/>
        <end position="201"/>
    </location>
</feature>
<keyword evidence="5" id="KW-0472">Membrane</keyword>
<comment type="similarity">
    <text evidence="2">Belongs to the GerABKC lipoprotein family.</text>
</comment>
<accession>A0ABT3WVZ2</accession>
<dbReference type="PANTHER" id="PTHR35789">
    <property type="entry name" value="SPORE GERMINATION PROTEIN B3"/>
    <property type="match status" value="1"/>
</dbReference>
<dbReference type="NCBIfam" id="TIGR02887">
    <property type="entry name" value="spore_ger_x_C"/>
    <property type="match status" value="1"/>
</dbReference>
<dbReference type="Proteomes" id="UP001208017">
    <property type="component" value="Unassembled WGS sequence"/>
</dbReference>
<dbReference type="InterPro" id="IPR046953">
    <property type="entry name" value="Spore_GerAC-like_C"/>
</dbReference>
<gene>
    <name evidence="10" type="ORF">OS242_02590</name>
</gene>
<evidence type="ECO:0000256" key="5">
    <source>
        <dbReference type="ARBA" id="ARBA00023136"/>
    </source>
</evidence>
<dbReference type="InterPro" id="IPR038501">
    <property type="entry name" value="Spore_GerAC_C_sf"/>
</dbReference>
<keyword evidence="6" id="KW-0564">Palmitate</keyword>
<dbReference type="InterPro" id="IPR057336">
    <property type="entry name" value="GerAC_N"/>
</dbReference>
<sequence>MNIKSAFVTFTLLSGVLLSGCWDREEINDIALSMGGGIDWTEDEKLLGTSLFAIPSKVGVGPSSGGGGGGEGGGKKNFFVQTSTGENINDVFQKQQTKLSRRVFTSHRRVLVLGDRLAKHGIKNILDYYGRDPTTRLRTFVVVAKDSEAQEILKLRYPIERDPSEAIREIEQLISGTQVTIRDLMLSVSSEGACPIMAAIEPVTVGGSKEKTLKLSGTAVFKDDKLAGYLDAKETIGLQCLTNKLKNASLMATLPGKQGNLNVVGLDMKRKLKFTYQGDQVHIQVDLKGNGIINENNTNLDLSNPKNIQIMQNAVQKTLQKHIQQAIDKAQQDFQADMFGFGDEIHRYDPKRWKAMKDRWDEIFPKSTITCAIQVKITRFGMSGPPLQLQEQEVKTQ</sequence>